<feature type="transmembrane region" description="Helical" evidence="1">
    <location>
        <begin position="7"/>
        <end position="29"/>
    </location>
</feature>
<dbReference type="EMBL" id="AFQD01000695">
    <property type="protein sequence ID" value="EGQ74573.1"/>
    <property type="molecule type" value="Genomic_DNA"/>
</dbReference>
<gene>
    <name evidence="2" type="ORF">HMPREF9094_2701</name>
</gene>
<comment type="caution">
    <text evidence="2">The sequence shown here is derived from an EMBL/GenBank/DDBJ whole genome shotgun (WGS) entry which is preliminary data.</text>
</comment>
<evidence type="ECO:0000313" key="2">
    <source>
        <dbReference type="EMBL" id="EGQ74573.1"/>
    </source>
</evidence>
<protein>
    <submittedName>
        <fullName evidence="2">Uncharacterized protein</fullName>
    </submittedName>
</protein>
<dbReference type="HOGENOM" id="CLU_3146201_0_0_0"/>
<sequence>MKKIVKYLVGIIAIALIYLLILNFNLIMFKIAIYQQEIVEKISELIEKE</sequence>
<feature type="non-terminal residue" evidence="2">
    <location>
        <position position="49"/>
    </location>
</feature>
<name>F9ERZ6_9FUSO</name>
<proteinExistence type="predicted"/>
<keyword evidence="1" id="KW-0812">Transmembrane</keyword>
<keyword evidence="3" id="KW-1185">Reference proteome</keyword>
<dbReference type="AlphaFoldDB" id="F9ERZ6"/>
<keyword evidence="1" id="KW-1133">Transmembrane helix</keyword>
<evidence type="ECO:0000256" key="1">
    <source>
        <dbReference type="SAM" id="Phobius"/>
    </source>
</evidence>
<evidence type="ECO:0000313" key="3">
    <source>
        <dbReference type="Proteomes" id="UP000005392"/>
    </source>
</evidence>
<reference evidence="2 3" key="1">
    <citation type="submission" date="2011-05" db="EMBL/GenBank/DDBJ databases">
        <authorList>
            <person name="Muzny D."/>
            <person name="Qin X."/>
            <person name="Deng J."/>
            <person name="Jiang H."/>
            <person name="Liu Y."/>
            <person name="Qu J."/>
            <person name="Song X.-Z."/>
            <person name="Zhang L."/>
            <person name="Thornton R."/>
            <person name="Coyle M."/>
            <person name="Francisco L."/>
            <person name="Jackson L."/>
            <person name="Javaid M."/>
            <person name="Korchina V."/>
            <person name="Kovar C."/>
            <person name="Mata R."/>
            <person name="Mathew T."/>
            <person name="Ngo R."/>
            <person name="Nguyen L."/>
            <person name="Nguyen N."/>
            <person name="Okwuonu G."/>
            <person name="Ongeri F."/>
            <person name="Pham C."/>
            <person name="Simmons D."/>
            <person name="Wilczek-Boney K."/>
            <person name="Hale W."/>
            <person name="Jakkamsetti A."/>
            <person name="Pham P."/>
            <person name="Ruth R."/>
            <person name="San Lucas F."/>
            <person name="Warren J."/>
            <person name="Zhang J."/>
            <person name="Zhao Z."/>
            <person name="Zhou C."/>
            <person name="Zhu D."/>
            <person name="Lee S."/>
            <person name="Bess C."/>
            <person name="Blankenburg K."/>
            <person name="Forbes L."/>
            <person name="Fu Q."/>
            <person name="Gubbala S."/>
            <person name="Hirani K."/>
            <person name="Jayaseelan J.C."/>
            <person name="Lara F."/>
            <person name="Munidasa M."/>
            <person name="Palculict T."/>
            <person name="Patil S."/>
            <person name="Pu L.-L."/>
            <person name="Saada N."/>
            <person name="Tang L."/>
            <person name="Weissenberger G."/>
            <person name="Zhu Y."/>
            <person name="Hemphill L."/>
            <person name="Shang Y."/>
            <person name="Youmans B."/>
            <person name="Ayvaz T."/>
            <person name="Ross M."/>
            <person name="Santibanez J."/>
            <person name="Aqrawi P."/>
            <person name="Gross S."/>
            <person name="Joshi V."/>
            <person name="Fowler G."/>
            <person name="Nazareth L."/>
            <person name="Reid J."/>
            <person name="Worley K."/>
            <person name="Petrosino J."/>
            <person name="Highlander S."/>
            <person name="Gibbs R."/>
        </authorList>
    </citation>
    <scope>NUCLEOTIDE SEQUENCE [LARGE SCALE GENOMIC DNA]</scope>
    <source>
        <strain evidence="2 3">ATCC 51191</strain>
    </source>
</reference>
<organism evidence="2 3">
    <name type="scientific">Fusobacterium animalis ATCC 51191</name>
    <dbReference type="NCBI Taxonomy" id="997347"/>
    <lineage>
        <taxon>Bacteria</taxon>
        <taxon>Fusobacteriati</taxon>
        <taxon>Fusobacteriota</taxon>
        <taxon>Fusobacteriia</taxon>
        <taxon>Fusobacteriales</taxon>
        <taxon>Fusobacteriaceae</taxon>
        <taxon>Fusobacterium</taxon>
    </lineage>
</organism>
<dbReference type="Proteomes" id="UP000005392">
    <property type="component" value="Unassembled WGS sequence"/>
</dbReference>
<keyword evidence="1" id="KW-0472">Membrane</keyword>
<accession>F9ERZ6</accession>